<keyword evidence="2" id="KW-0804">Transcription</keyword>
<dbReference type="Pfam" id="PF02536">
    <property type="entry name" value="mTERF"/>
    <property type="match status" value="1"/>
</dbReference>
<evidence type="ECO:0000256" key="1">
    <source>
        <dbReference type="ARBA" id="ARBA00007692"/>
    </source>
</evidence>
<dbReference type="Gene3D" id="1.25.70.10">
    <property type="entry name" value="Transcription termination factor 3, mitochondrial"/>
    <property type="match status" value="1"/>
</dbReference>
<protein>
    <submittedName>
        <fullName evidence="5">Uncharacterized protein</fullName>
    </submittedName>
</protein>
<evidence type="ECO:0000256" key="2">
    <source>
        <dbReference type="ARBA" id="ARBA00022472"/>
    </source>
</evidence>
<dbReference type="AlphaFoldDB" id="A0A9Q0FYK1"/>
<sequence>MEDTLHFLLPNSKPSFPPPHHDYFPSLPCPRTRTLLHFPALSSKTTTTTTTTISPPPKPPNRTPQTQPSPSSPTQQKQQLVQEEDSNDNDKDNNNNNSNEFQEKLFYLDSIGLDVFSLVDHHHHHHRILLSASLADIKSIVDLLTSMSFTSSELCRMFSMCPEILASNATSILPIFTFLLREARVEGAHLKRVINRRPRLLASSVKHCLRPTLYFLHSIGIAQVNYHTYLLSCSVENKLLPRIQYFERIGFSYKESVSMFRRFPQLFNYSIKENLEPKLNYLVVEMGRDLKELKDFPQYFSFSLENRIKPRHQSCVEKGVFFPLRAMLKPSEAQFRSRLEVCFNSSAPLPTSPLFSVNWRDTLDSDII</sequence>
<feature type="region of interest" description="Disordered" evidence="4">
    <location>
        <begin position="38"/>
        <end position="98"/>
    </location>
</feature>
<evidence type="ECO:0000256" key="3">
    <source>
        <dbReference type="ARBA" id="ARBA00022946"/>
    </source>
</evidence>
<dbReference type="PANTHER" id="PTHR13068:SF46">
    <property type="entry name" value="OS03G0360600 PROTEIN"/>
    <property type="match status" value="1"/>
</dbReference>
<keyword evidence="2" id="KW-0806">Transcription termination</keyword>
<dbReference type="GO" id="GO:0006353">
    <property type="term" value="P:DNA-templated transcription termination"/>
    <property type="evidence" value="ECO:0007669"/>
    <property type="project" value="UniProtKB-KW"/>
</dbReference>
<name>A0A9Q0FYK1_9ROSI</name>
<comment type="caution">
    <text evidence="5">The sequence shown here is derived from an EMBL/GenBank/DDBJ whole genome shotgun (WGS) entry which is preliminary data.</text>
</comment>
<dbReference type="InterPro" id="IPR038538">
    <property type="entry name" value="MTERF_sf"/>
</dbReference>
<dbReference type="GO" id="GO:0003676">
    <property type="term" value="F:nucleic acid binding"/>
    <property type="evidence" value="ECO:0007669"/>
    <property type="project" value="InterPro"/>
</dbReference>
<evidence type="ECO:0000313" key="6">
    <source>
        <dbReference type="Proteomes" id="UP001141552"/>
    </source>
</evidence>
<dbReference type="SMART" id="SM00733">
    <property type="entry name" value="Mterf"/>
    <property type="match status" value="5"/>
</dbReference>
<dbReference type="InterPro" id="IPR003690">
    <property type="entry name" value="MTERF"/>
</dbReference>
<accession>A0A9Q0FYK1</accession>
<organism evidence="5 6">
    <name type="scientific">Turnera subulata</name>
    <dbReference type="NCBI Taxonomy" id="218843"/>
    <lineage>
        <taxon>Eukaryota</taxon>
        <taxon>Viridiplantae</taxon>
        <taxon>Streptophyta</taxon>
        <taxon>Embryophyta</taxon>
        <taxon>Tracheophyta</taxon>
        <taxon>Spermatophyta</taxon>
        <taxon>Magnoliopsida</taxon>
        <taxon>eudicotyledons</taxon>
        <taxon>Gunneridae</taxon>
        <taxon>Pentapetalae</taxon>
        <taxon>rosids</taxon>
        <taxon>fabids</taxon>
        <taxon>Malpighiales</taxon>
        <taxon>Passifloraceae</taxon>
        <taxon>Turnera</taxon>
    </lineage>
</organism>
<keyword evidence="3" id="KW-0809">Transit peptide</keyword>
<gene>
    <name evidence="5" type="ORF">Tsubulata_021850</name>
</gene>
<evidence type="ECO:0000313" key="5">
    <source>
        <dbReference type="EMBL" id="KAJ4839060.1"/>
    </source>
</evidence>
<dbReference type="EMBL" id="JAKUCV010003407">
    <property type="protein sequence ID" value="KAJ4839060.1"/>
    <property type="molecule type" value="Genomic_DNA"/>
</dbReference>
<dbReference type="OrthoDB" id="637682at2759"/>
<reference evidence="5" key="2">
    <citation type="journal article" date="2023" name="Plants (Basel)">
        <title>Annotation of the Turnera subulata (Passifloraceae) Draft Genome Reveals the S-Locus Evolved after the Divergence of Turneroideae from Passifloroideae in a Stepwise Manner.</title>
        <authorList>
            <person name="Henning P.M."/>
            <person name="Roalson E.H."/>
            <person name="Mir W."/>
            <person name="McCubbin A.G."/>
            <person name="Shore J.S."/>
        </authorList>
    </citation>
    <scope>NUCLEOTIDE SEQUENCE</scope>
    <source>
        <strain evidence="5">F60SS</strain>
    </source>
</reference>
<evidence type="ECO:0000256" key="4">
    <source>
        <dbReference type="SAM" id="MobiDB-lite"/>
    </source>
</evidence>
<dbReference type="PANTHER" id="PTHR13068">
    <property type="entry name" value="CGI-12 PROTEIN-RELATED"/>
    <property type="match status" value="1"/>
</dbReference>
<dbReference type="Proteomes" id="UP001141552">
    <property type="component" value="Unassembled WGS sequence"/>
</dbReference>
<keyword evidence="6" id="KW-1185">Reference proteome</keyword>
<reference evidence="5" key="1">
    <citation type="submission" date="2022-02" db="EMBL/GenBank/DDBJ databases">
        <authorList>
            <person name="Henning P.M."/>
            <person name="McCubbin A.G."/>
            <person name="Shore J.S."/>
        </authorList>
    </citation>
    <scope>NUCLEOTIDE SEQUENCE</scope>
    <source>
        <strain evidence="5">F60SS</strain>
        <tissue evidence="5">Leaves</tissue>
    </source>
</reference>
<feature type="compositionally biased region" description="Low complexity" evidence="4">
    <location>
        <begin position="63"/>
        <end position="79"/>
    </location>
</feature>
<proteinExistence type="inferred from homology"/>
<comment type="similarity">
    <text evidence="1">Belongs to the mTERF family.</text>
</comment>
<keyword evidence="2" id="KW-0805">Transcription regulation</keyword>